<feature type="transmembrane region" description="Helical" evidence="1">
    <location>
        <begin position="31"/>
        <end position="49"/>
    </location>
</feature>
<comment type="caution">
    <text evidence="2">The sequence shown here is derived from an EMBL/GenBank/DDBJ whole genome shotgun (WGS) entry which is preliminary data.</text>
</comment>
<reference evidence="2 3" key="1">
    <citation type="submission" date="2015-02" db="EMBL/GenBank/DDBJ databases">
        <title>Draft genome sequences of ten Microbacterium spp. with emphasis on heavy metal contaminated environments.</title>
        <authorList>
            <person name="Corretto E."/>
        </authorList>
    </citation>
    <scope>NUCLEOTIDE SEQUENCE [LARGE SCALE GENOMIC DNA]</scope>
    <source>
        <strain evidence="2 3">DSM 18659</strain>
    </source>
</reference>
<dbReference type="AlphaFoldDB" id="A0A0F0LWJ2"/>
<keyword evidence="3" id="KW-1185">Reference proteome</keyword>
<keyword evidence="1" id="KW-0472">Membrane</keyword>
<protein>
    <submittedName>
        <fullName evidence="2">Uncharacterized protein</fullName>
    </submittedName>
</protein>
<dbReference type="Proteomes" id="UP000033451">
    <property type="component" value="Unassembled WGS sequence"/>
</dbReference>
<evidence type="ECO:0000313" key="2">
    <source>
        <dbReference type="EMBL" id="KJL37084.1"/>
    </source>
</evidence>
<evidence type="ECO:0000313" key="3">
    <source>
        <dbReference type="Proteomes" id="UP000033451"/>
    </source>
</evidence>
<name>A0A0F0LWJ2_9MICO</name>
<organism evidence="2 3">
    <name type="scientific">Microbacterium ginsengisoli</name>
    <dbReference type="NCBI Taxonomy" id="400772"/>
    <lineage>
        <taxon>Bacteria</taxon>
        <taxon>Bacillati</taxon>
        <taxon>Actinomycetota</taxon>
        <taxon>Actinomycetes</taxon>
        <taxon>Micrococcales</taxon>
        <taxon>Microbacteriaceae</taxon>
        <taxon>Microbacterium</taxon>
    </lineage>
</organism>
<dbReference type="PATRIC" id="fig|400772.4.peg.1219"/>
<keyword evidence="1" id="KW-0812">Transmembrane</keyword>
<dbReference type="RefSeq" id="WP_048809177.1">
    <property type="nucleotide sequence ID" value="NZ_JYIY01000069.1"/>
</dbReference>
<evidence type="ECO:0000256" key="1">
    <source>
        <dbReference type="SAM" id="Phobius"/>
    </source>
</evidence>
<keyword evidence="1" id="KW-1133">Transmembrane helix</keyword>
<proteinExistence type="predicted"/>
<accession>A0A0F0LWJ2</accession>
<dbReference type="EMBL" id="JYIY01000069">
    <property type="protein sequence ID" value="KJL37084.1"/>
    <property type="molecule type" value="Genomic_DNA"/>
</dbReference>
<sequence length="50" mass="5467">MDASKVAVRRTDRARARAVLASRVDEVAEKVAPWMIPFLVAMAIWGAAVL</sequence>
<gene>
    <name evidence="2" type="ORF">RR49_01196</name>
</gene>